<dbReference type="Proteomes" id="UP001189143">
    <property type="component" value="Unassembled WGS sequence"/>
</dbReference>
<evidence type="ECO:0000256" key="2">
    <source>
        <dbReference type="ARBA" id="ARBA00023125"/>
    </source>
</evidence>
<dbReference type="SMART" id="SM00866">
    <property type="entry name" value="UTRA"/>
    <property type="match status" value="1"/>
</dbReference>
<dbReference type="STRING" id="137838.GCA_001458595_00564"/>
<evidence type="ECO:0000313" key="7">
    <source>
        <dbReference type="Proteomes" id="UP000220840"/>
    </source>
</evidence>
<keyword evidence="1" id="KW-0805">Transcription regulation</keyword>
<keyword evidence="3" id="KW-0804">Transcription</keyword>
<evidence type="ECO:0000313" key="6">
    <source>
        <dbReference type="EMBL" id="PEG29620.1"/>
    </source>
</evidence>
<dbReference type="Proteomes" id="UP000220840">
    <property type="component" value="Unassembled WGS sequence"/>
</dbReference>
<dbReference type="InterPro" id="IPR036390">
    <property type="entry name" value="WH_DNA-bd_sf"/>
</dbReference>
<gene>
    <name evidence="5" type="ORF">CNEO2_150087</name>
    <name evidence="6" type="ORF">CQ394_16920</name>
</gene>
<dbReference type="Pfam" id="PF00392">
    <property type="entry name" value="GntR"/>
    <property type="match status" value="1"/>
</dbReference>
<comment type="caution">
    <text evidence="6">The sequence shown here is derived from an EMBL/GenBank/DDBJ whole genome shotgun (WGS) entry which is preliminary data.</text>
</comment>
<accession>A0A2A7MDI0</accession>
<dbReference type="Gene3D" id="3.40.1410.10">
    <property type="entry name" value="Chorismate lyase-like"/>
    <property type="match status" value="1"/>
</dbReference>
<protein>
    <submittedName>
        <fullName evidence="6">GntR family transcriptional regulator</fullName>
    </submittedName>
    <submittedName>
        <fullName evidence="5">Transcriptional regulator AgaR</fullName>
    </submittedName>
</protein>
<dbReference type="EMBL" id="PDCJ01000003">
    <property type="protein sequence ID" value="PEG29620.1"/>
    <property type="molecule type" value="Genomic_DNA"/>
</dbReference>
<dbReference type="PROSITE" id="PS50949">
    <property type="entry name" value="HTH_GNTR"/>
    <property type="match status" value="1"/>
</dbReference>
<dbReference type="PRINTS" id="PR00035">
    <property type="entry name" value="HTHGNTR"/>
</dbReference>
<dbReference type="RefSeq" id="WP_058293520.1">
    <property type="nucleotide sequence ID" value="NZ_CAKJVD010000034.1"/>
</dbReference>
<name>A0A2A7MDI0_9CLOT</name>
<evidence type="ECO:0000256" key="3">
    <source>
        <dbReference type="ARBA" id="ARBA00023163"/>
    </source>
</evidence>
<dbReference type="SMART" id="SM00345">
    <property type="entry name" value="HTH_GNTR"/>
    <property type="match status" value="1"/>
</dbReference>
<feature type="domain" description="HTH gntR-type" evidence="4">
    <location>
        <begin position="11"/>
        <end position="78"/>
    </location>
</feature>
<keyword evidence="2" id="KW-0238">DNA-binding</keyword>
<evidence type="ECO:0000256" key="1">
    <source>
        <dbReference type="ARBA" id="ARBA00023015"/>
    </source>
</evidence>
<keyword evidence="7" id="KW-1185">Reference proteome</keyword>
<dbReference type="SUPFAM" id="SSF46785">
    <property type="entry name" value="Winged helix' DNA-binding domain"/>
    <property type="match status" value="1"/>
</dbReference>
<dbReference type="InterPro" id="IPR036388">
    <property type="entry name" value="WH-like_DNA-bd_sf"/>
</dbReference>
<sequence>MKQKIDKNSKIPLYIQLADIFIEDIEKNMHENDKLDTEREISKQYSLSRVTVRQALDYLQKNGYIYKIQGKGNFVAERTMEQNLTKFYSFSEDMRKKGKVPTTEILTFEIVELDEKIASKLKLRENDLVYKIARIRLADGVPMIYEISYLPYNRFEDLNKKMLEENSMYDVFNKNYHTKITYAEELFRPILVNKLESIYLKIKEGECALKVERLTYENQQIIEYTVSITRGDKFKYRVCLINDADNID</sequence>
<dbReference type="PANTHER" id="PTHR44846:SF1">
    <property type="entry name" value="MANNOSYL-D-GLYCERATE TRANSPORT_METABOLISM SYSTEM REPRESSOR MNGR-RELATED"/>
    <property type="match status" value="1"/>
</dbReference>
<dbReference type="InterPro" id="IPR011663">
    <property type="entry name" value="UTRA"/>
</dbReference>
<evidence type="ECO:0000313" key="5">
    <source>
        <dbReference type="EMBL" id="CAI3546328.1"/>
    </source>
</evidence>
<dbReference type="SUPFAM" id="SSF64288">
    <property type="entry name" value="Chorismate lyase-like"/>
    <property type="match status" value="1"/>
</dbReference>
<dbReference type="InterPro" id="IPR050679">
    <property type="entry name" value="Bact_HTH_transcr_reg"/>
</dbReference>
<dbReference type="PANTHER" id="PTHR44846">
    <property type="entry name" value="MANNOSYL-D-GLYCERATE TRANSPORT/METABOLISM SYSTEM REPRESSOR MNGR-RELATED"/>
    <property type="match status" value="1"/>
</dbReference>
<organism evidence="6 7">
    <name type="scientific">Clostridium neonatale</name>
    <dbReference type="NCBI Taxonomy" id="137838"/>
    <lineage>
        <taxon>Bacteria</taxon>
        <taxon>Bacillati</taxon>
        <taxon>Bacillota</taxon>
        <taxon>Clostridia</taxon>
        <taxon>Eubacteriales</taxon>
        <taxon>Clostridiaceae</taxon>
        <taxon>Clostridium</taxon>
    </lineage>
</organism>
<dbReference type="EMBL" id="CAMTCP010000066">
    <property type="protein sequence ID" value="CAI3546328.1"/>
    <property type="molecule type" value="Genomic_DNA"/>
</dbReference>
<dbReference type="CDD" id="cd07377">
    <property type="entry name" value="WHTH_GntR"/>
    <property type="match status" value="1"/>
</dbReference>
<dbReference type="AlphaFoldDB" id="A0A2A7MDI0"/>
<dbReference type="OrthoDB" id="457376at2"/>
<dbReference type="GO" id="GO:0045892">
    <property type="term" value="P:negative regulation of DNA-templated transcription"/>
    <property type="evidence" value="ECO:0007669"/>
    <property type="project" value="TreeGrafter"/>
</dbReference>
<proteinExistence type="predicted"/>
<dbReference type="GO" id="GO:0003700">
    <property type="term" value="F:DNA-binding transcription factor activity"/>
    <property type="evidence" value="ECO:0007669"/>
    <property type="project" value="InterPro"/>
</dbReference>
<dbReference type="Pfam" id="PF07702">
    <property type="entry name" value="UTRA"/>
    <property type="match status" value="1"/>
</dbReference>
<evidence type="ECO:0000259" key="4">
    <source>
        <dbReference type="PROSITE" id="PS50949"/>
    </source>
</evidence>
<dbReference type="InterPro" id="IPR000524">
    <property type="entry name" value="Tscrpt_reg_HTH_GntR"/>
</dbReference>
<dbReference type="GeneID" id="68875573"/>
<dbReference type="GO" id="GO:0003677">
    <property type="term" value="F:DNA binding"/>
    <property type="evidence" value="ECO:0007669"/>
    <property type="project" value="UniProtKB-KW"/>
</dbReference>
<reference evidence="5" key="2">
    <citation type="submission" date="2022-10" db="EMBL/GenBank/DDBJ databases">
        <authorList>
            <person name="Aires J."/>
            <person name="Mesa V."/>
        </authorList>
    </citation>
    <scope>NUCLEOTIDE SEQUENCE</scope>
    <source>
        <strain evidence="5">Clostridium neonatale JD116</strain>
    </source>
</reference>
<reference evidence="6 7" key="1">
    <citation type="submission" date="2017-10" db="EMBL/GenBank/DDBJ databases">
        <title>Effective Description of Clostridium neonatale sp. nov. linked to necrotizing enterocolitis in neonates and a clarification of species assignable to the genus Clostridium (Prazmowski 1880) emend. Lawson and Rainey 2016.</title>
        <authorList>
            <person name="Bernard K."/>
            <person name="Burdz T."/>
            <person name="Wiebe D."/>
            <person name="Balcewich B."/>
            <person name="Alfa M."/>
            <person name="Bernier A.-M."/>
        </authorList>
    </citation>
    <scope>NUCLEOTIDE SEQUENCE [LARGE SCALE GENOMIC DNA]</scope>
    <source>
        <strain evidence="6 7">LCDC99A005</strain>
    </source>
</reference>
<dbReference type="InterPro" id="IPR028978">
    <property type="entry name" value="Chorismate_lyase_/UTRA_dom_sf"/>
</dbReference>
<dbReference type="Gene3D" id="1.10.10.10">
    <property type="entry name" value="Winged helix-like DNA-binding domain superfamily/Winged helix DNA-binding domain"/>
    <property type="match status" value="1"/>
</dbReference>